<dbReference type="AlphaFoldDB" id="A0AAV8RNX4"/>
<protein>
    <submittedName>
        <fullName evidence="1">Uncharacterized protein</fullName>
    </submittedName>
</protein>
<proteinExistence type="predicted"/>
<dbReference type="InterPro" id="IPR014710">
    <property type="entry name" value="RmlC-like_jellyroll"/>
</dbReference>
<evidence type="ECO:0000313" key="1">
    <source>
        <dbReference type="EMBL" id="KAJ8505184.1"/>
    </source>
</evidence>
<accession>A0AAV8RNX4</accession>
<dbReference type="Gene3D" id="2.60.120.10">
    <property type="entry name" value="Jelly Rolls"/>
    <property type="match status" value="1"/>
</dbReference>
<dbReference type="SUPFAM" id="SSF51182">
    <property type="entry name" value="RmlC-like cupins"/>
    <property type="match status" value="1"/>
</dbReference>
<reference evidence="1 2" key="1">
    <citation type="submission" date="2022-12" db="EMBL/GenBank/DDBJ databases">
        <title>Chromosome-scale assembly of the Ensete ventricosum genome.</title>
        <authorList>
            <person name="Dussert Y."/>
            <person name="Stocks J."/>
            <person name="Wendawek A."/>
            <person name="Woldeyes F."/>
            <person name="Nichols R.A."/>
            <person name="Borrell J.S."/>
        </authorList>
    </citation>
    <scope>NUCLEOTIDE SEQUENCE [LARGE SCALE GENOMIC DNA]</scope>
    <source>
        <strain evidence="2">cv. Maze</strain>
        <tissue evidence="1">Seeds</tissue>
    </source>
</reference>
<comment type="caution">
    <text evidence="1">The sequence shown here is derived from an EMBL/GenBank/DDBJ whole genome shotgun (WGS) entry which is preliminary data.</text>
</comment>
<dbReference type="EMBL" id="JAQQAF010000002">
    <property type="protein sequence ID" value="KAJ8505184.1"/>
    <property type="molecule type" value="Genomic_DNA"/>
</dbReference>
<evidence type="ECO:0000313" key="2">
    <source>
        <dbReference type="Proteomes" id="UP001222027"/>
    </source>
</evidence>
<name>A0AAV8RNX4_ENSVE</name>
<gene>
    <name evidence="1" type="ORF">OPV22_006070</name>
</gene>
<organism evidence="1 2">
    <name type="scientific">Ensete ventricosum</name>
    <name type="common">Abyssinian banana</name>
    <name type="synonym">Musa ensete</name>
    <dbReference type="NCBI Taxonomy" id="4639"/>
    <lineage>
        <taxon>Eukaryota</taxon>
        <taxon>Viridiplantae</taxon>
        <taxon>Streptophyta</taxon>
        <taxon>Embryophyta</taxon>
        <taxon>Tracheophyta</taxon>
        <taxon>Spermatophyta</taxon>
        <taxon>Magnoliopsida</taxon>
        <taxon>Liliopsida</taxon>
        <taxon>Zingiberales</taxon>
        <taxon>Musaceae</taxon>
        <taxon>Ensete</taxon>
    </lineage>
</organism>
<sequence length="77" mass="8358">MPCMAKGGPRRLRPVIAITVVDISNNANQLDRYHREFLLAGKQRSGRETSGGTWQETSGNNVLSGFDVELLAQANGS</sequence>
<keyword evidence="2" id="KW-1185">Reference proteome</keyword>
<dbReference type="InterPro" id="IPR011051">
    <property type="entry name" value="RmlC_Cupin_sf"/>
</dbReference>
<dbReference type="Proteomes" id="UP001222027">
    <property type="component" value="Unassembled WGS sequence"/>
</dbReference>